<keyword evidence="2" id="KW-0378">Hydrolase</keyword>
<evidence type="ECO:0000259" key="4">
    <source>
        <dbReference type="Pfam" id="PF02872"/>
    </source>
</evidence>
<dbReference type="InterPro" id="IPR036907">
    <property type="entry name" value="5'-Nucleotdase_C_sf"/>
</dbReference>
<dbReference type="PANTHER" id="PTHR11575:SF24">
    <property type="entry name" value="5'-NUCLEOTIDASE"/>
    <property type="match status" value="1"/>
</dbReference>
<dbReference type="EMBL" id="BAAAZA010000015">
    <property type="protein sequence ID" value="GAA3879408.1"/>
    <property type="molecule type" value="Genomic_DNA"/>
</dbReference>
<dbReference type="Proteomes" id="UP001501563">
    <property type="component" value="Unassembled WGS sequence"/>
</dbReference>
<feature type="domain" description="Calcineurin-like phosphoesterase" evidence="3">
    <location>
        <begin position="57"/>
        <end position="315"/>
    </location>
</feature>
<dbReference type="InterPro" id="IPR029052">
    <property type="entry name" value="Metallo-depent_PP-like"/>
</dbReference>
<comment type="similarity">
    <text evidence="2">Belongs to the 5'-nucleotidase family.</text>
</comment>
<evidence type="ECO:0000313" key="5">
    <source>
        <dbReference type="EMBL" id="GAA3879408.1"/>
    </source>
</evidence>
<comment type="caution">
    <text evidence="5">The sequence shown here is derived from an EMBL/GenBank/DDBJ whole genome shotgun (WGS) entry which is preliminary data.</text>
</comment>
<keyword evidence="6" id="KW-1185">Reference proteome</keyword>
<accession>A0ABP7KLK4</accession>
<dbReference type="Gene3D" id="3.60.21.10">
    <property type="match status" value="1"/>
</dbReference>
<keyword evidence="1" id="KW-0732">Signal</keyword>
<evidence type="ECO:0000256" key="1">
    <source>
        <dbReference type="ARBA" id="ARBA00022729"/>
    </source>
</evidence>
<evidence type="ECO:0000313" key="6">
    <source>
        <dbReference type="Proteomes" id="UP001501563"/>
    </source>
</evidence>
<organism evidence="5 6">
    <name type="scientific">Streptomyces lannensis</name>
    <dbReference type="NCBI Taxonomy" id="766498"/>
    <lineage>
        <taxon>Bacteria</taxon>
        <taxon>Bacillati</taxon>
        <taxon>Actinomycetota</taxon>
        <taxon>Actinomycetes</taxon>
        <taxon>Kitasatosporales</taxon>
        <taxon>Streptomycetaceae</taxon>
        <taxon>Streptomyces</taxon>
    </lineage>
</organism>
<dbReference type="PRINTS" id="PR01607">
    <property type="entry name" value="APYRASEFAMLY"/>
</dbReference>
<dbReference type="RefSeq" id="WP_345551555.1">
    <property type="nucleotide sequence ID" value="NZ_BAAAZA010000015.1"/>
</dbReference>
<evidence type="ECO:0000256" key="2">
    <source>
        <dbReference type="RuleBase" id="RU362119"/>
    </source>
</evidence>
<dbReference type="InterPro" id="IPR004843">
    <property type="entry name" value="Calcineurin-like_PHP"/>
</dbReference>
<dbReference type="SUPFAM" id="SSF56300">
    <property type="entry name" value="Metallo-dependent phosphatases"/>
    <property type="match status" value="1"/>
</dbReference>
<dbReference type="SUPFAM" id="SSF55816">
    <property type="entry name" value="5'-nucleotidase (syn. UDP-sugar hydrolase), C-terminal domain"/>
    <property type="match status" value="1"/>
</dbReference>
<sequence length="613" mass="64707">MSHGDDIGRRNFLRAGTGAIASALVGAPGWAGVGQHAYASANAIEPNPDRHVEVQLLNITDLHGYLQPAEVGGYNVLTDHAGDQVVVGGVGYLAAHLKRLRAGRKNSIFFSSGDNFSGWTFEADSLANEPTVEVLNKLGLQFSTVGNHELDQRFPEYLIDHIEKGKPYGVPGLDGSFTDSTGKRFGGANFPFYTSNIVYADSGLSIVPPYSIVWVEAGKGRRLPVGFIHLTVLGTVTGSTSYQPHLGELDQIATVNTYAAELKARGVNAIVVSMHDGGAAGTDFNGLSDPTGFCFQLAAQASPDIAAIVTGHWHAAFNGMLPDPLGRPRPVVEAGCHGQLISEIVLRLDPRTGEVVRELTTSVNHPTTHDVPPDPEIQAIADYWVDQATRRYAQPVARQSAGFSRTANALGESTMGDLAADAVYWLANQDGSRADLALFSTAPATGSAALGGDGLTYAQGDVPGDEDGVVLFGEAWNAFGYGAVVLSVTVTGAAVHAALEGQWTAGQGGTVAFAPLAVSHNVRYSVDPGKPPGSRIDPQAVFIDDTVLDTGRSYRLAGLSYTLIGADGTSAFTSFTEPVRGERDREGFIRYLRQRQVIAPLPLTRVTAVGQSG</sequence>
<dbReference type="Gene3D" id="3.90.780.10">
    <property type="entry name" value="5'-Nucleotidase, C-terminal domain"/>
    <property type="match status" value="1"/>
</dbReference>
<evidence type="ECO:0000259" key="3">
    <source>
        <dbReference type="Pfam" id="PF00149"/>
    </source>
</evidence>
<dbReference type="InterPro" id="IPR008334">
    <property type="entry name" value="5'-Nucleotdase_C"/>
</dbReference>
<dbReference type="InterPro" id="IPR006179">
    <property type="entry name" value="5_nucleotidase/apyrase"/>
</dbReference>
<proteinExistence type="inferred from homology"/>
<dbReference type="PROSITE" id="PS51318">
    <property type="entry name" value="TAT"/>
    <property type="match status" value="1"/>
</dbReference>
<gene>
    <name evidence="5" type="ORF">GCM10022207_52580</name>
</gene>
<protein>
    <submittedName>
        <fullName evidence="5">Bifunctional metallophosphatase/5'-nucleotidase</fullName>
    </submittedName>
</protein>
<dbReference type="Pfam" id="PF02872">
    <property type="entry name" value="5_nucleotid_C"/>
    <property type="match status" value="1"/>
</dbReference>
<reference evidence="6" key="1">
    <citation type="journal article" date="2019" name="Int. J. Syst. Evol. Microbiol.">
        <title>The Global Catalogue of Microorganisms (GCM) 10K type strain sequencing project: providing services to taxonomists for standard genome sequencing and annotation.</title>
        <authorList>
            <consortium name="The Broad Institute Genomics Platform"/>
            <consortium name="The Broad Institute Genome Sequencing Center for Infectious Disease"/>
            <person name="Wu L."/>
            <person name="Ma J."/>
        </authorList>
    </citation>
    <scope>NUCLEOTIDE SEQUENCE [LARGE SCALE GENOMIC DNA]</scope>
    <source>
        <strain evidence="6">JCM 16578</strain>
    </source>
</reference>
<name>A0ABP7KLK4_9ACTN</name>
<dbReference type="PANTHER" id="PTHR11575">
    <property type="entry name" value="5'-NUCLEOTIDASE-RELATED"/>
    <property type="match status" value="1"/>
</dbReference>
<dbReference type="Pfam" id="PF00149">
    <property type="entry name" value="Metallophos"/>
    <property type="match status" value="1"/>
</dbReference>
<keyword evidence="2" id="KW-0547">Nucleotide-binding</keyword>
<dbReference type="InterPro" id="IPR006311">
    <property type="entry name" value="TAT_signal"/>
</dbReference>
<feature type="domain" description="5'-Nucleotidase C-terminal" evidence="4">
    <location>
        <begin position="401"/>
        <end position="573"/>
    </location>
</feature>